<feature type="transmembrane region" description="Helical" evidence="1">
    <location>
        <begin position="57"/>
        <end position="75"/>
    </location>
</feature>
<sequence length="212" mass="23374">MTRPPRWWMWRPGSDRAPAARVARRRFRRAQVGPLLLPAALVACALAVVGPSPWWSVGLACAPVVVVCLVAAFPGRVADRDLALAAADTDVVHELQFTDPDQRRRASRMCGHFDAVRGLDPGRVARVEHQLWRALVALRDSQGRRESLRRTGNRPGLAAELAGATRELGELDRRVDRFADALRVLAEEFDVEAPDPDLSDSALRRVAALDPL</sequence>
<evidence type="ECO:0000313" key="3">
    <source>
        <dbReference type="Proteomes" id="UP001595833"/>
    </source>
</evidence>
<keyword evidence="1" id="KW-0812">Transmembrane</keyword>
<name>A0ABV9XZR7_9PSEU</name>
<dbReference type="EMBL" id="JBHSJB010000011">
    <property type="protein sequence ID" value="MFC5054722.1"/>
    <property type="molecule type" value="Genomic_DNA"/>
</dbReference>
<evidence type="ECO:0008006" key="4">
    <source>
        <dbReference type="Google" id="ProtNLM"/>
    </source>
</evidence>
<keyword evidence="3" id="KW-1185">Reference proteome</keyword>
<accession>A0ABV9XZR7</accession>
<organism evidence="2 3">
    <name type="scientific">Saccharothrix xinjiangensis</name>
    <dbReference type="NCBI Taxonomy" id="204798"/>
    <lineage>
        <taxon>Bacteria</taxon>
        <taxon>Bacillati</taxon>
        <taxon>Actinomycetota</taxon>
        <taxon>Actinomycetes</taxon>
        <taxon>Pseudonocardiales</taxon>
        <taxon>Pseudonocardiaceae</taxon>
        <taxon>Saccharothrix</taxon>
    </lineage>
</organism>
<comment type="caution">
    <text evidence="2">The sequence shown here is derived from an EMBL/GenBank/DDBJ whole genome shotgun (WGS) entry which is preliminary data.</text>
</comment>
<reference evidence="3" key="1">
    <citation type="journal article" date="2019" name="Int. J. Syst. Evol. Microbiol.">
        <title>The Global Catalogue of Microorganisms (GCM) 10K type strain sequencing project: providing services to taxonomists for standard genome sequencing and annotation.</title>
        <authorList>
            <consortium name="The Broad Institute Genomics Platform"/>
            <consortium name="The Broad Institute Genome Sequencing Center for Infectious Disease"/>
            <person name="Wu L."/>
            <person name="Ma J."/>
        </authorList>
    </citation>
    <scope>NUCLEOTIDE SEQUENCE [LARGE SCALE GENOMIC DNA]</scope>
    <source>
        <strain evidence="3">KCTC 12848</strain>
    </source>
</reference>
<proteinExistence type="predicted"/>
<evidence type="ECO:0000313" key="2">
    <source>
        <dbReference type="EMBL" id="MFC5054722.1"/>
    </source>
</evidence>
<keyword evidence="1" id="KW-1133">Transmembrane helix</keyword>
<evidence type="ECO:0000256" key="1">
    <source>
        <dbReference type="SAM" id="Phobius"/>
    </source>
</evidence>
<dbReference type="RefSeq" id="WP_344033971.1">
    <property type="nucleotide sequence ID" value="NZ_BAAAKE010000001.1"/>
</dbReference>
<keyword evidence="1" id="KW-0472">Membrane</keyword>
<dbReference type="Proteomes" id="UP001595833">
    <property type="component" value="Unassembled WGS sequence"/>
</dbReference>
<gene>
    <name evidence="2" type="ORF">ACFPFM_13270</name>
</gene>
<protein>
    <recommendedName>
        <fullName evidence="4">5-bromo-4-chloroindolyl phosphate hydrolysis protein</fullName>
    </recommendedName>
</protein>